<evidence type="ECO:0000256" key="2">
    <source>
        <dbReference type="ARBA" id="ARBA00012483"/>
    </source>
</evidence>
<keyword evidence="6" id="KW-0862">Zinc</keyword>
<keyword evidence="5" id="KW-0804">Transcription</keyword>
<evidence type="ECO:0000256" key="1">
    <source>
        <dbReference type="ARBA" id="ARBA00000900"/>
    </source>
</evidence>
<evidence type="ECO:0000256" key="6">
    <source>
        <dbReference type="PROSITE-ProRule" id="PRU00175"/>
    </source>
</evidence>
<keyword evidence="4" id="KW-0805">Transcription regulation</keyword>
<keyword evidence="3" id="KW-0808">Transferase</keyword>
<dbReference type="InterPro" id="IPR001841">
    <property type="entry name" value="Znf_RING"/>
</dbReference>
<keyword evidence="6" id="KW-0479">Metal-binding</keyword>
<name>A0AAV9GFZ3_9PEZI</name>
<dbReference type="EMBL" id="MU865947">
    <property type="protein sequence ID" value="KAK4447724.1"/>
    <property type="molecule type" value="Genomic_DNA"/>
</dbReference>
<gene>
    <name evidence="9" type="ORF">QBC34DRAFT_123017</name>
</gene>
<dbReference type="Pfam" id="PF13639">
    <property type="entry name" value="zf-RING_2"/>
    <property type="match status" value="1"/>
</dbReference>
<dbReference type="PANTHER" id="PTHR46077">
    <property type="entry name" value="E3 UBIQUITIN-PROTEIN LIGASE TOPORS"/>
    <property type="match status" value="1"/>
</dbReference>
<evidence type="ECO:0000256" key="3">
    <source>
        <dbReference type="ARBA" id="ARBA00022679"/>
    </source>
</evidence>
<evidence type="ECO:0000256" key="5">
    <source>
        <dbReference type="ARBA" id="ARBA00023163"/>
    </source>
</evidence>
<evidence type="ECO:0000256" key="7">
    <source>
        <dbReference type="SAM" id="MobiDB-lite"/>
    </source>
</evidence>
<organism evidence="9 10">
    <name type="scientific">Podospora aff. communis PSN243</name>
    <dbReference type="NCBI Taxonomy" id="3040156"/>
    <lineage>
        <taxon>Eukaryota</taxon>
        <taxon>Fungi</taxon>
        <taxon>Dikarya</taxon>
        <taxon>Ascomycota</taxon>
        <taxon>Pezizomycotina</taxon>
        <taxon>Sordariomycetes</taxon>
        <taxon>Sordariomycetidae</taxon>
        <taxon>Sordariales</taxon>
        <taxon>Podosporaceae</taxon>
        <taxon>Podospora</taxon>
    </lineage>
</organism>
<evidence type="ECO:0000313" key="10">
    <source>
        <dbReference type="Proteomes" id="UP001321760"/>
    </source>
</evidence>
<keyword evidence="6" id="KW-0863">Zinc-finger</keyword>
<feature type="region of interest" description="Disordered" evidence="7">
    <location>
        <begin position="209"/>
        <end position="232"/>
    </location>
</feature>
<evidence type="ECO:0000313" key="9">
    <source>
        <dbReference type="EMBL" id="KAK4447724.1"/>
    </source>
</evidence>
<feature type="compositionally biased region" description="Basic and acidic residues" evidence="7">
    <location>
        <begin position="317"/>
        <end position="341"/>
    </location>
</feature>
<feature type="domain" description="RING-type" evidence="8">
    <location>
        <begin position="47"/>
        <end position="87"/>
    </location>
</feature>
<dbReference type="GO" id="GO:0000209">
    <property type="term" value="P:protein polyubiquitination"/>
    <property type="evidence" value="ECO:0007669"/>
    <property type="project" value="TreeGrafter"/>
</dbReference>
<feature type="region of interest" description="Disordered" evidence="7">
    <location>
        <begin position="302"/>
        <end position="375"/>
    </location>
</feature>
<sequence length="375" mass="43005">MPEEAADTEIQAKVLQTTLAEISSTRQNGVNNSNKAEDAPPPPVDCCVICLDTISEPCAALPCAHAHFDLLCLLSWVQERATCPLCNAPISKLEYNDKAGKRHTYPVEPGPGTTSERHEIDSVQRRRRRRRSPELFRGSDGLLTRPASDIERRRHVYRHQLYSLHVGSNRVSQYRLPPTPNDFRSNPHLVSRARLWIRRELQVFTFLSDAPEESSGTQQGSSSQQPQAKSRKRDNAEFLLEYIVAVVKTVDLQDSAGQAEDLLSNFLGRDDARLFLHELRNWLRSPCQSLAVWDREVQYPDRRRSYTPPNDAENEEEWPRQRPEEDGSRSWRDEMGGDHWRPSTSSRKRRHSGRDTDYPREGTIDFRRGVRGGKD</sequence>
<evidence type="ECO:0000259" key="8">
    <source>
        <dbReference type="PROSITE" id="PS50089"/>
    </source>
</evidence>
<dbReference type="GO" id="GO:0008270">
    <property type="term" value="F:zinc ion binding"/>
    <property type="evidence" value="ECO:0007669"/>
    <property type="project" value="UniProtKB-KW"/>
</dbReference>
<comment type="catalytic activity">
    <reaction evidence="1">
        <text>S-ubiquitinyl-[E2 ubiquitin-conjugating enzyme]-L-cysteine + [acceptor protein]-L-lysine = [E2 ubiquitin-conjugating enzyme]-L-cysteine + N(6)-ubiquitinyl-[acceptor protein]-L-lysine.</text>
        <dbReference type="EC" id="2.3.2.27"/>
    </reaction>
</comment>
<feature type="compositionally biased region" description="Basic and acidic residues" evidence="7">
    <location>
        <begin position="353"/>
        <end position="375"/>
    </location>
</feature>
<keyword evidence="10" id="KW-1185">Reference proteome</keyword>
<dbReference type="PROSITE" id="PS50089">
    <property type="entry name" value="ZF_RING_2"/>
    <property type="match status" value="1"/>
</dbReference>
<dbReference type="Proteomes" id="UP001321760">
    <property type="component" value="Unassembled WGS sequence"/>
</dbReference>
<reference evidence="9" key="1">
    <citation type="journal article" date="2023" name="Mol. Phylogenet. Evol.">
        <title>Genome-scale phylogeny and comparative genomics of the fungal order Sordariales.</title>
        <authorList>
            <person name="Hensen N."/>
            <person name="Bonometti L."/>
            <person name="Westerberg I."/>
            <person name="Brannstrom I.O."/>
            <person name="Guillou S."/>
            <person name="Cros-Aarteil S."/>
            <person name="Calhoun S."/>
            <person name="Haridas S."/>
            <person name="Kuo A."/>
            <person name="Mondo S."/>
            <person name="Pangilinan J."/>
            <person name="Riley R."/>
            <person name="LaButti K."/>
            <person name="Andreopoulos B."/>
            <person name="Lipzen A."/>
            <person name="Chen C."/>
            <person name="Yan M."/>
            <person name="Daum C."/>
            <person name="Ng V."/>
            <person name="Clum A."/>
            <person name="Steindorff A."/>
            <person name="Ohm R.A."/>
            <person name="Martin F."/>
            <person name="Silar P."/>
            <person name="Natvig D.O."/>
            <person name="Lalanne C."/>
            <person name="Gautier V."/>
            <person name="Ament-Velasquez S.L."/>
            <person name="Kruys A."/>
            <person name="Hutchinson M.I."/>
            <person name="Powell A.J."/>
            <person name="Barry K."/>
            <person name="Miller A.N."/>
            <person name="Grigoriev I.V."/>
            <person name="Debuchy R."/>
            <person name="Gladieux P."/>
            <person name="Hiltunen Thoren M."/>
            <person name="Johannesson H."/>
        </authorList>
    </citation>
    <scope>NUCLEOTIDE SEQUENCE</scope>
    <source>
        <strain evidence="9">PSN243</strain>
    </source>
</reference>
<dbReference type="GO" id="GO:0006513">
    <property type="term" value="P:protein monoubiquitination"/>
    <property type="evidence" value="ECO:0007669"/>
    <property type="project" value="TreeGrafter"/>
</dbReference>
<proteinExistence type="predicted"/>
<feature type="compositionally biased region" description="Low complexity" evidence="7">
    <location>
        <begin position="213"/>
        <end position="227"/>
    </location>
</feature>
<reference evidence="9" key="2">
    <citation type="submission" date="2023-05" db="EMBL/GenBank/DDBJ databases">
        <authorList>
            <consortium name="Lawrence Berkeley National Laboratory"/>
            <person name="Steindorff A."/>
            <person name="Hensen N."/>
            <person name="Bonometti L."/>
            <person name="Westerberg I."/>
            <person name="Brannstrom I.O."/>
            <person name="Guillou S."/>
            <person name="Cros-Aarteil S."/>
            <person name="Calhoun S."/>
            <person name="Haridas S."/>
            <person name="Kuo A."/>
            <person name="Mondo S."/>
            <person name="Pangilinan J."/>
            <person name="Riley R."/>
            <person name="Labutti K."/>
            <person name="Andreopoulos B."/>
            <person name="Lipzen A."/>
            <person name="Chen C."/>
            <person name="Yanf M."/>
            <person name="Daum C."/>
            <person name="Ng V."/>
            <person name="Clum A."/>
            <person name="Ohm R."/>
            <person name="Martin F."/>
            <person name="Silar P."/>
            <person name="Natvig D."/>
            <person name="Lalanne C."/>
            <person name="Gautier V."/>
            <person name="Ament-Velasquez S.L."/>
            <person name="Kruys A."/>
            <person name="Hutchinson M.I."/>
            <person name="Powell A.J."/>
            <person name="Barry K."/>
            <person name="Miller A.N."/>
            <person name="Grigoriev I.V."/>
            <person name="Debuchy R."/>
            <person name="Gladieux P."/>
            <person name="Thoren M.H."/>
            <person name="Johannesson H."/>
        </authorList>
    </citation>
    <scope>NUCLEOTIDE SEQUENCE</scope>
    <source>
        <strain evidence="9">PSN243</strain>
    </source>
</reference>
<dbReference type="PANTHER" id="PTHR46077:SF1">
    <property type="entry name" value="TOP1 BINDING ARGININE_SERINE RICH PROTEIN, E3 UBIQUITIN LIGASE"/>
    <property type="match status" value="1"/>
</dbReference>
<dbReference type="SMART" id="SM00184">
    <property type="entry name" value="RING"/>
    <property type="match status" value="1"/>
</dbReference>
<dbReference type="SUPFAM" id="SSF57850">
    <property type="entry name" value="RING/U-box"/>
    <property type="match status" value="1"/>
</dbReference>
<dbReference type="Gene3D" id="3.30.40.10">
    <property type="entry name" value="Zinc/RING finger domain, C3HC4 (zinc finger)"/>
    <property type="match status" value="1"/>
</dbReference>
<accession>A0AAV9GFZ3</accession>
<dbReference type="GO" id="GO:0061630">
    <property type="term" value="F:ubiquitin protein ligase activity"/>
    <property type="evidence" value="ECO:0007669"/>
    <property type="project" value="UniProtKB-EC"/>
</dbReference>
<feature type="compositionally biased region" description="Basic and acidic residues" evidence="7">
    <location>
        <begin position="115"/>
        <end position="124"/>
    </location>
</feature>
<comment type="caution">
    <text evidence="9">The sequence shown here is derived from an EMBL/GenBank/DDBJ whole genome shotgun (WGS) entry which is preliminary data.</text>
</comment>
<dbReference type="AlphaFoldDB" id="A0AAV9GFZ3"/>
<feature type="region of interest" description="Disordered" evidence="7">
    <location>
        <begin position="101"/>
        <end position="142"/>
    </location>
</feature>
<evidence type="ECO:0000256" key="4">
    <source>
        <dbReference type="ARBA" id="ARBA00023015"/>
    </source>
</evidence>
<dbReference type="InterPro" id="IPR013083">
    <property type="entry name" value="Znf_RING/FYVE/PHD"/>
</dbReference>
<protein>
    <recommendedName>
        <fullName evidence="2">RING-type E3 ubiquitin transferase</fullName>
        <ecNumber evidence="2">2.3.2.27</ecNumber>
    </recommendedName>
</protein>
<dbReference type="EC" id="2.3.2.27" evidence="2"/>